<dbReference type="Pfam" id="PF25560">
    <property type="entry name" value="DUF7932"/>
    <property type="match status" value="1"/>
</dbReference>
<reference evidence="3" key="1">
    <citation type="journal article" date="2023" name="Mol. Phylogenet. Evol.">
        <title>Genome-scale phylogeny and comparative genomics of the fungal order Sordariales.</title>
        <authorList>
            <person name="Hensen N."/>
            <person name="Bonometti L."/>
            <person name="Westerberg I."/>
            <person name="Brannstrom I.O."/>
            <person name="Guillou S."/>
            <person name="Cros-Aarteil S."/>
            <person name="Calhoun S."/>
            <person name="Haridas S."/>
            <person name="Kuo A."/>
            <person name="Mondo S."/>
            <person name="Pangilinan J."/>
            <person name="Riley R."/>
            <person name="LaButti K."/>
            <person name="Andreopoulos B."/>
            <person name="Lipzen A."/>
            <person name="Chen C."/>
            <person name="Yan M."/>
            <person name="Daum C."/>
            <person name="Ng V."/>
            <person name="Clum A."/>
            <person name="Steindorff A."/>
            <person name="Ohm R.A."/>
            <person name="Martin F."/>
            <person name="Silar P."/>
            <person name="Natvig D.O."/>
            <person name="Lalanne C."/>
            <person name="Gautier V."/>
            <person name="Ament-Velasquez S.L."/>
            <person name="Kruys A."/>
            <person name="Hutchinson M.I."/>
            <person name="Powell A.J."/>
            <person name="Barry K."/>
            <person name="Miller A.N."/>
            <person name="Grigoriev I.V."/>
            <person name="Debuchy R."/>
            <person name="Gladieux P."/>
            <person name="Hiltunen Thoren M."/>
            <person name="Johannesson H."/>
        </authorList>
    </citation>
    <scope>NUCLEOTIDE SEQUENCE</scope>
    <source>
        <strain evidence="3">PSN309</strain>
    </source>
</reference>
<feature type="region of interest" description="Disordered" evidence="1">
    <location>
        <begin position="98"/>
        <end position="153"/>
    </location>
</feature>
<dbReference type="AlphaFoldDB" id="A0AAN6WLP7"/>
<name>A0AAN6WLP7_9PEZI</name>
<keyword evidence="4" id="KW-1185">Reference proteome</keyword>
<feature type="compositionally biased region" description="Low complexity" evidence="1">
    <location>
        <begin position="1077"/>
        <end position="1099"/>
    </location>
</feature>
<dbReference type="EMBL" id="MU864489">
    <property type="protein sequence ID" value="KAK4184428.1"/>
    <property type="molecule type" value="Genomic_DNA"/>
</dbReference>
<accession>A0AAN6WLP7</accession>
<dbReference type="Proteomes" id="UP001302126">
    <property type="component" value="Unassembled WGS sequence"/>
</dbReference>
<feature type="compositionally biased region" description="Gly residues" evidence="1">
    <location>
        <begin position="98"/>
        <end position="113"/>
    </location>
</feature>
<evidence type="ECO:0000256" key="1">
    <source>
        <dbReference type="SAM" id="MobiDB-lite"/>
    </source>
</evidence>
<feature type="region of interest" description="Disordered" evidence="1">
    <location>
        <begin position="174"/>
        <end position="196"/>
    </location>
</feature>
<evidence type="ECO:0000313" key="3">
    <source>
        <dbReference type="EMBL" id="KAK4184428.1"/>
    </source>
</evidence>
<protein>
    <recommendedName>
        <fullName evidence="2">DUF7932 domain-containing protein</fullName>
    </recommendedName>
</protein>
<feature type="compositionally biased region" description="Gly residues" evidence="1">
    <location>
        <begin position="130"/>
        <end position="149"/>
    </location>
</feature>
<feature type="region of interest" description="Disordered" evidence="1">
    <location>
        <begin position="1076"/>
        <end position="1107"/>
    </location>
</feature>
<evidence type="ECO:0000313" key="4">
    <source>
        <dbReference type="Proteomes" id="UP001302126"/>
    </source>
</evidence>
<dbReference type="InterPro" id="IPR057692">
    <property type="entry name" value="DUF7932"/>
</dbReference>
<feature type="region of interest" description="Disordered" evidence="1">
    <location>
        <begin position="1"/>
        <end position="47"/>
    </location>
</feature>
<organism evidence="3 4">
    <name type="scientific">Podospora australis</name>
    <dbReference type="NCBI Taxonomy" id="1536484"/>
    <lineage>
        <taxon>Eukaryota</taxon>
        <taxon>Fungi</taxon>
        <taxon>Dikarya</taxon>
        <taxon>Ascomycota</taxon>
        <taxon>Pezizomycotina</taxon>
        <taxon>Sordariomycetes</taxon>
        <taxon>Sordariomycetidae</taxon>
        <taxon>Sordariales</taxon>
        <taxon>Podosporaceae</taxon>
        <taxon>Podospora</taxon>
    </lineage>
</organism>
<comment type="caution">
    <text evidence="3">The sequence shown here is derived from an EMBL/GenBank/DDBJ whole genome shotgun (WGS) entry which is preliminary data.</text>
</comment>
<feature type="region of interest" description="Disordered" evidence="1">
    <location>
        <begin position="951"/>
        <end position="972"/>
    </location>
</feature>
<sequence>MANTVLLSAQGENGLNGTQQWDGSTFHQAPQGCPGRHGRDASFPTAGLKGGEIHVNLGFSPDRPGFIQVLGEAHRMGSRWEVSGQQALLMDCRGGNGGDGGIGERGQNGGDGFNGRAATRTSEATDGSPGMNGGDGGRGTSGANGGPGGSAHVTVNEEDLDTLIGLQWDVRGGLGGAPGDHGDGGDGGHGGAGGASCSWTESVPYEVRYDSGGYSHTEYRTRYHSRPAGRGGPGGMGGRRHTDLLYPGQDGPVGFSEVTVFYRDGRRAVYPSRYILEVVEFKVADENDDGINEPGEFLIVSDIIIKNTGKMPSPRTAKLQVLIRATKWLDPVLEPLELPCEIPPGHSVRVPGTLRAFIKNETVARESGTLLRAKDTVSLRAYSMRLQRDVPEFRGGVDITCQYPLLMTTPKYLDCVAKGDIVRFSWTIQNISKKSQGRVGTLRRETGTHLSDPKGIFDFHRASKETPHDIMDMIDTLDPGETIPITVDFQVSELVNEFTTGNMLVNLMLSDPHTKEMRNVVSFDLRIQISPSYRYNPAARFLLVINGSSPNAFVIQILHFIQFGLQLPVDIFNLSLSGAFETADTREDMLCNYTGKTIIFLGNTMNYFQNGTRDPWELLDIGQAFSLAQQGTNFMVIWPSNMKSLQGFAHLLGSGIPYPDEQEETAVNATNIKDLLTKLAPGPSPSPGLVVLPVKKKVMRNLEKTLVSTAKTTQQKLTQTFPLRKFLIGTISPIAADPKAKQGALAIAEGLSHQTKLLATLQPMQPVPAITEYNIVMIAHSLPFADRCGIFWNLAGIDCTFGVDITVAYKGDRLAHLGAFEEKDKRVSGKALEALSWSISTQISSELSHFRFGSGSSNLPLLSQLPLLHKFITSAPKALTPEVGASFSPLLTLLGHLRAVVAPLTFGQKFGASLTGPGKRRKKLRNIVVSSASDPLVKLCNTHFVSAPKPSKAEKKDALVTKQKPPSEEVADAETLHKKSLAEIRKQNPNMNCIARAHELACQVLEQLSKTPSARFVDVINSPSHEAGKKENNHRTVTVLSREKYAQLKQQHASRRQRLIEDVDYSYHRLRGMVTKTPALTQQQTSSSSQPVSQMTTPSRTQTHSPAQAISPVLSRADSLIGSSPISPAVTPGPGTKQQYLVFTNTKELEAAPVVVHELPVPGVAI</sequence>
<gene>
    <name evidence="3" type="ORF">QBC35DRAFT_505972</name>
</gene>
<proteinExistence type="predicted"/>
<feature type="compositionally biased region" description="Polar residues" evidence="1">
    <location>
        <begin position="1"/>
        <end position="28"/>
    </location>
</feature>
<feature type="domain" description="DUF7932" evidence="2">
    <location>
        <begin position="276"/>
        <end position="403"/>
    </location>
</feature>
<reference evidence="3" key="2">
    <citation type="submission" date="2023-05" db="EMBL/GenBank/DDBJ databases">
        <authorList>
            <consortium name="Lawrence Berkeley National Laboratory"/>
            <person name="Steindorff A."/>
            <person name="Hensen N."/>
            <person name="Bonometti L."/>
            <person name="Westerberg I."/>
            <person name="Brannstrom I.O."/>
            <person name="Guillou S."/>
            <person name="Cros-Aarteil S."/>
            <person name="Calhoun S."/>
            <person name="Haridas S."/>
            <person name="Kuo A."/>
            <person name="Mondo S."/>
            <person name="Pangilinan J."/>
            <person name="Riley R."/>
            <person name="Labutti K."/>
            <person name="Andreopoulos B."/>
            <person name="Lipzen A."/>
            <person name="Chen C."/>
            <person name="Yanf M."/>
            <person name="Daum C."/>
            <person name="Ng V."/>
            <person name="Clum A."/>
            <person name="Ohm R."/>
            <person name="Martin F."/>
            <person name="Silar P."/>
            <person name="Natvig D."/>
            <person name="Lalanne C."/>
            <person name="Gautier V."/>
            <person name="Ament-Velasquez S.L."/>
            <person name="Kruys A."/>
            <person name="Hutchinson M.I."/>
            <person name="Powell A.J."/>
            <person name="Barry K."/>
            <person name="Miller A.N."/>
            <person name="Grigoriev I.V."/>
            <person name="Debuchy R."/>
            <person name="Gladieux P."/>
            <person name="Thoren M.H."/>
            <person name="Johannesson H."/>
        </authorList>
    </citation>
    <scope>NUCLEOTIDE SEQUENCE</scope>
    <source>
        <strain evidence="3">PSN309</strain>
    </source>
</reference>
<evidence type="ECO:0000259" key="2">
    <source>
        <dbReference type="Pfam" id="PF25560"/>
    </source>
</evidence>